<name>A0A9W6ETE9_9LACO</name>
<dbReference type="SUPFAM" id="SSF52218">
    <property type="entry name" value="Flavoproteins"/>
    <property type="match status" value="1"/>
</dbReference>
<dbReference type="InterPro" id="IPR029039">
    <property type="entry name" value="Flavoprotein-like_sf"/>
</dbReference>
<sequence>MTTINIILGSSRKTSLGKNLLNYLKLNQQKYEKEDQINLNFIEIGEYHLPFFYEAVPPMQNKNRSLPERQQKWLDDMQKADGYVFLTPEYNHSFPAVLKNAIDYLADQISGKVVQTITYANNSRGGQFGGIELNAVLFRLNAFIIPQNVAIGNVQDNFNQNGSILDGAKSGDYYQDKLNQTIKKISFYAKLLKNNPF</sequence>
<organism evidence="2 3">
    <name type="scientific">Philodulcilactobacillus myokoensis</name>
    <dbReference type="NCBI Taxonomy" id="2929573"/>
    <lineage>
        <taxon>Bacteria</taxon>
        <taxon>Bacillati</taxon>
        <taxon>Bacillota</taxon>
        <taxon>Bacilli</taxon>
        <taxon>Lactobacillales</taxon>
        <taxon>Lactobacillaceae</taxon>
        <taxon>Philodulcilactobacillus</taxon>
    </lineage>
</organism>
<accession>A0A9W6ETE9</accession>
<dbReference type="AlphaFoldDB" id="A0A9W6ETE9"/>
<dbReference type="Gene3D" id="3.40.50.360">
    <property type="match status" value="1"/>
</dbReference>
<feature type="domain" description="NADPH-dependent FMN reductase-like" evidence="1">
    <location>
        <begin position="3"/>
        <end position="154"/>
    </location>
</feature>
<reference evidence="2" key="1">
    <citation type="submission" date="2022-07" db="EMBL/GenBank/DDBJ databases">
        <authorList>
            <person name="Kouya T."/>
            <person name="Ishiyama Y."/>
        </authorList>
    </citation>
    <scope>NUCLEOTIDE SEQUENCE</scope>
    <source>
        <strain evidence="2">WR16-4</strain>
    </source>
</reference>
<keyword evidence="3" id="KW-1185">Reference proteome</keyword>
<dbReference type="EMBL" id="BRPL01000004">
    <property type="protein sequence ID" value="GLB47630.1"/>
    <property type="molecule type" value="Genomic_DNA"/>
</dbReference>
<evidence type="ECO:0000313" key="2">
    <source>
        <dbReference type="EMBL" id="GLB47630.1"/>
    </source>
</evidence>
<dbReference type="InterPro" id="IPR050712">
    <property type="entry name" value="NAD(P)H-dep_reductase"/>
</dbReference>
<dbReference type="GO" id="GO:0016491">
    <property type="term" value="F:oxidoreductase activity"/>
    <property type="evidence" value="ECO:0007669"/>
    <property type="project" value="InterPro"/>
</dbReference>
<dbReference type="Pfam" id="PF03358">
    <property type="entry name" value="FMN_red"/>
    <property type="match status" value="1"/>
</dbReference>
<protein>
    <submittedName>
        <fullName evidence="2">FMN reductase</fullName>
    </submittedName>
</protein>
<reference evidence="2" key="2">
    <citation type="journal article" date="2023" name="PLoS ONE">
        <title>Philodulcilactobacillus myokoensis gen. nov., sp. nov., a fructophilic, acidophilic, and agar-phobic lactic acid bacterium isolated from fermented vegetable extracts.</title>
        <authorList>
            <person name="Kouya T."/>
            <person name="Ishiyama Y."/>
            <person name="Ohashi S."/>
            <person name="Kumakubo R."/>
            <person name="Yamazaki T."/>
            <person name="Otaki T."/>
        </authorList>
    </citation>
    <scope>NUCLEOTIDE SEQUENCE</scope>
    <source>
        <strain evidence="2">WR16-4</strain>
    </source>
</reference>
<dbReference type="InterPro" id="IPR005025">
    <property type="entry name" value="FMN_Rdtase-like_dom"/>
</dbReference>
<evidence type="ECO:0000259" key="1">
    <source>
        <dbReference type="Pfam" id="PF03358"/>
    </source>
</evidence>
<dbReference type="PANTHER" id="PTHR30543:SF21">
    <property type="entry name" value="NAD(P)H-DEPENDENT FMN REDUCTASE LOT6"/>
    <property type="match status" value="1"/>
</dbReference>
<comment type="caution">
    <text evidence="2">The sequence shown here is derived from an EMBL/GenBank/DDBJ whole genome shotgun (WGS) entry which is preliminary data.</text>
</comment>
<dbReference type="GO" id="GO:0005829">
    <property type="term" value="C:cytosol"/>
    <property type="evidence" value="ECO:0007669"/>
    <property type="project" value="TreeGrafter"/>
</dbReference>
<dbReference type="PANTHER" id="PTHR30543">
    <property type="entry name" value="CHROMATE REDUCTASE"/>
    <property type="match status" value="1"/>
</dbReference>
<evidence type="ECO:0000313" key="3">
    <source>
        <dbReference type="Proteomes" id="UP001144204"/>
    </source>
</evidence>
<gene>
    <name evidence="2" type="ORF">WR164_16090</name>
</gene>
<dbReference type="GO" id="GO:0010181">
    <property type="term" value="F:FMN binding"/>
    <property type="evidence" value="ECO:0007669"/>
    <property type="project" value="TreeGrafter"/>
</dbReference>
<proteinExistence type="predicted"/>
<dbReference type="RefSeq" id="WP_286137165.1">
    <property type="nucleotide sequence ID" value="NZ_BRPL01000004.1"/>
</dbReference>
<dbReference type="Proteomes" id="UP001144204">
    <property type="component" value="Unassembled WGS sequence"/>
</dbReference>